<proteinExistence type="predicted"/>
<feature type="transmembrane region" description="Helical" evidence="7">
    <location>
        <begin position="401"/>
        <end position="422"/>
    </location>
</feature>
<dbReference type="EMBL" id="CP049865">
    <property type="protein sequence ID" value="QIK72421.1"/>
    <property type="molecule type" value="Genomic_DNA"/>
</dbReference>
<feature type="transmembrane region" description="Helical" evidence="7">
    <location>
        <begin position="290"/>
        <end position="307"/>
    </location>
</feature>
<keyword evidence="10" id="KW-1185">Reference proteome</keyword>
<keyword evidence="2" id="KW-1003">Cell membrane</keyword>
<dbReference type="SUPFAM" id="SSF103473">
    <property type="entry name" value="MFS general substrate transporter"/>
    <property type="match status" value="1"/>
</dbReference>
<feature type="transmembrane region" description="Helical" evidence="7">
    <location>
        <begin position="12"/>
        <end position="36"/>
    </location>
</feature>
<feature type="region of interest" description="Disordered" evidence="6">
    <location>
        <begin position="440"/>
        <end position="461"/>
    </location>
</feature>
<keyword evidence="3 7" id="KW-0812">Transmembrane</keyword>
<dbReference type="PROSITE" id="PS50850">
    <property type="entry name" value="MFS"/>
    <property type="match status" value="1"/>
</dbReference>
<reference evidence="9 10" key="1">
    <citation type="submission" date="2020-03" db="EMBL/GenBank/DDBJ databases">
        <title>Propioniciclava sp. nov., isolated from Hydrophilus acuminatus.</title>
        <authorList>
            <person name="Hyun D.-W."/>
            <person name="Bae J.-W."/>
        </authorList>
    </citation>
    <scope>NUCLEOTIDE SEQUENCE [LARGE SCALE GENOMIC DNA]</scope>
    <source>
        <strain evidence="9 10">HDW11</strain>
    </source>
</reference>
<dbReference type="Gene3D" id="1.20.1250.20">
    <property type="entry name" value="MFS general substrate transporter like domains"/>
    <property type="match status" value="1"/>
</dbReference>
<dbReference type="Proteomes" id="UP000501058">
    <property type="component" value="Chromosome"/>
</dbReference>
<gene>
    <name evidence="9" type="ORF">G7070_09245</name>
</gene>
<dbReference type="PANTHER" id="PTHR23513">
    <property type="entry name" value="INTEGRAL MEMBRANE EFFLUX PROTEIN-RELATED"/>
    <property type="match status" value="1"/>
</dbReference>
<keyword evidence="4 7" id="KW-1133">Transmembrane helix</keyword>
<organism evidence="9 10">
    <name type="scientific">Propioniciclava coleopterorum</name>
    <dbReference type="NCBI Taxonomy" id="2714937"/>
    <lineage>
        <taxon>Bacteria</taxon>
        <taxon>Bacillati</taxon>
        <taxon>Actinomycetota</taxon>
        <taxon>Actinomycetes</taxon>
        <taxon>Propionibacteriales</taxon>
        <taxon>Propionibacteriaceae</taxon>
        <taxon>Propioniciclava</taxon>
    </lineage>
</organism>
<feature type="domain" description="Major facilitator superfamily (MFS) profile" evidence="8">
    <location>
        <begin position="1"/>
        <end position="425"/>
    </location>
</feature>
<evidence type="ECO:0000256" key="1">
    <source>
        <dbReference type="ARBA" id="ARBA00004651"/>
    </source>
</evidence>
<keyword evidence="5 7" id="KW-0472">Membrane</keyword>
<dbReference type="InterPro" id="IPR020846">
    <property type="entry name" value="MFS_dom"/>
</dbReference>
<feature type="transmembrane region" description="Helical" evidence="7">
    <location>
        <begin position="313"/>
        <end position="330"/>
    </location>
</feature>
<evidence type="ECO:0000256" key="4">
    <source>
        <dbReference type="ARBA" id="ARBA00022989"/>
    </source>
</evidence>
<feature type="transmembrane region" description="Helical" evidence="7">
    <location>
        <begin position="75"/>
        <end position="97"/>
    </location>
</feature>
<dbReference type="InterPro" id="IPR011701">
    <property type="entry name" value="MFS"/>
</dbReference>
<dbReference type="GO" id="GO:0022857">
    <property type="term" value="F:transmembrane transporter activity"/>
    <property type="evidence" value="ECO:0007669"/>
    <property type="project" value="InterPro"/>
</dbReference>
<dbReference type="CDD" id="cd06173">
    <property type="entry name" value="MFS_MefA_like"/>
    <property type="match status" value="1"/>
</dbReference>
<feature type="transmembrane region" description="Helical" evidence="7">
    <location>
        <begin position="261"/>
        <end position="283"/>
    </location>
</feature>
<feature type="transmembrane region" description="Helical" evidence="7">
    <location>
        <begin position="150"/>
        <end position="170"/>
    </location>
</feature>
<evidence type="ECO:0000259" key="8">
    <source>
        <dbReference type="PROSITE" id="PS50850"/>
    </source>
</evidence>
<evidence type="ECO:0000256" key="5">
    <source>
        <dbReference type="ARBA" id="ARBA00023136"/>
    </source>
</evidence>
<name>A0A6G7Y717_9ACTN</name>
<dbReference type="AlphaFoldDB" id="A0A6G7Y717"/>
<dbReference type="KEGG" id="prv:G7070_09245"/>
<evidence type="ECO:0000256" key="6">
    <source>
        <dbReference type="SAM" id="MobiDB-lite"/>
    </source>
</evidence>
<feature type="transmembrane region" description="Helical" evidence="7">
    <location>
        <begin position="359"/>
        <end position="381"/>
    </location>
</feature>
<dbReference type="PANTHER" id="PTHR23513:SF6">
    <property type="entry name" value="MAJOR FACILITATOR SUPERFAMILY ASSOCIATED DOMAIN-CONTAINING PROTEIN"/>
    <property type="match status" value="1"/>
</dbReference>
<feature type="compositionally biased region" description="Pro residues" evidence="6">
    <location>
        <begin position="452"/>
        <end position="461"/>
    </location>
</feature>
<feature type="transmembrane region" description="Helical" evidence="7">
    <location>
        <begin position="42"/>
        <end position="63"/>
    </location>
</feature>
<feature type="compositionally biased region" description="Low complexity" evidence="6">
    <location>
        <begin position="441"/>
        <end position="451"/>
    </location>
</feature>
<evidence type="ECO:0000313" key="10">
    <source>
        <dbReference type="Proteomes" id="UP000501058"/>
    </source>
</evidence>
<dbReference type="InterPro" id="IPR036259">
    <property type="entry name" value="MFS_trans_sf"/>
</dbReference>
<comment type="subcellular location">
    <subcellularLocation>
        <location evidence="1">Cell membrane</location>
        <topology evidence="1">Multi-pass membrane protein</topology>
    </subcellularLocation>
</comment>
<protein>
    <submittedName>
        <fullName evidence="9">MFS transporter</fullName>
    </submittedName>
</protein>
<dbReference type="GO" id="GO:0005886">
    <property type="term" value="C:plasma membrane"/>
    <property type="evidence" value="ECO:0007669"/>
    <property type="project" value="UniProtKB-SubCell"/>
</dbReference>
<feature type="transmembrane region" description="Helical" evidence="7">
    <location>
        <begin position="109"/>
        <end position="138"/>
    </location>
</feature>
<feature type="transmembrane region" description="Helical" evidence="7">
    <location>
        <begin position="176"/>
        <end position="196"/>
    </location>
</feature>
<accession>A0A6G7Y717</accession>
<evidence type="ECO:0000256" key="2">
    <source>
        <dbReference type="ARBA" id="ARBA00022475"/>
    </source>
</evidence>
<feature type="transmembrane region" description="Helical" evidence="7">
    <location>
        <begin position="228"/>
        <end position="249"/>
    </location>
</feature>
<sequence length="461" mass="48535">MVSDPDQRSFRAVLINTFIANVTTSFLWSAVTFWMYLETRNVLVTSILGGSYMLGMALFGVPFGSWIDRTRKKTVMVWSQGVTAAFFGLAALVYFLSPREEILRIGSPAFLMFVLFLLTGAIMESARGIALSTVVTLLVPDAGRARANGLVGMVVGLSFMLTSVIAGLAIGQLGMTTALVIALALTVASLAHMLTVPLPEPEIVHADGAPSKVDFAGAWAAIRSVPGLIALIIFSTFNNLIGGIYMALLDPYGLSLVSVEAWGIIFGIVGTGFLIGGAVVARFGLGSRPLRTLLLANVAMWIIGGTFALRDSIWLLVIGMLAYMALIPFAEAAEQTVLQRVVPLAKQGRVFGFAQSVEVAASPISAFLIGPIAQFGLIPYMESPEGQAQWGWLLGDGAGRGIALVFTVVSLVGLAITLAALASRPYKVLTRAYADAAPVVAPSTPDAAGDDPAPPSQTPTP</sequence>
<evidence type="ECO:0000256" key="7">
    <source>
        <dbReference type="SAM" id="Phobius"/>
    </source>
</evidence>
<evidence type="ECO:0000313" key="9">
    <source>
        <dbReference type="EMBL" id="QIK72421.1"/>
    </source>
</evidence>
<evidence type="ECO:0000256" key="3">
    <source>
        <dbReference type="ARBA" id="ARBA00022692"/>
    </source>
</evidence>
<dbReference type="Pfam" id="PF07690">
    <property type="entry name" value="MFS_1"/>
    <property type="match status" value="1"/>
</dbReference>
<dbReference type="RefSeq" id="WP_166233495.1">
    <property type="nucleotide sequence ID" value="NZ_CP049865.1"/>
</dbReference>